<dbReference type="EMBL" id="CP071182">
    <property type="protein sequence ID" value="QSO47331.1"/>
    <property type="molecule type" value="Genomic_DNA"/>
</dbReference>
<gene>
    <name evidence="2" type="ORF">JZ786_23580</name>
</gene>
<protein>
    <submittedName>
        <fullName evidence="2">MaoC family dehydratase</fullName>
    </submittedName>
</protein>
<evidence type="ECO:0000313" key="3">
    <source>
        <dbReference type="Proteomes" id="UP000663505"/>
    </source>
</evidence>
<dbReference type="RefSeq" id="WP_206656686.1">
    <property type="nucleotide sequence ID" value="NZ_CP071182.1"/>
</dbReference>
<reference evidence="2 3" key="1">
    <citation type="submission" date="2021-02" db="EMBL/GenBank/DDBJ databases">
        <title>Alicyclobacillus curvatus sp. nov. and Alicyclobacillus mengziensis sp. nov., two acidophilic bacteria isolated from acid mine drainage.</title>
        <authorList>
            <person name="Huang Y."/>
        </authorList>
    </citation>
    <scope>NUCLEOTIDE SEQUENCE [LARGE SCALE GENOMIC DNA]</scope>
    <source>
        <strain evidence="2 3">S30H14</strain>
    </source>
</reference>
<sequence>MHYDELVVGSVYKTAERTVTKEDILAFAAEYDPQYMHLDEEKAAKSIFGGLIASGIHTLSITFRLWADLKITGDDIVAGQSLDRVRFLKPVYPGDTLSVVAELTDKKPNRLNSAQGFFKLRLTTYNQRSERVLSTDLTGLVRKLT</sequence>
<dbReference type="SUPFAM" id="SSF54637">
    <property type="entry name" value="Thioesterase/thiol ester dehydrase-isomerase"/>
    <property type="match status" value="1"/>
</dbReference>
<dbReference type="InterPro" id="IPR002539">
    <property type="entry name" value="MaoC-like_dom"/>
</dbReference>
<proteinExistence type="predicted"/>
<dbReference type="InterPro" id="IPR052342">
    <property type="entry name" value="MCH/BMMD"/>
</dbReference>
<name>A0A9X7VYF7_9BACL</name>
<evidence type="ECO:0000313" key="2">
    <source>
        <dbReference type="EMBL" id="QSO47331.1"/>
    </source>
</evidence>
<dbReference type="CDD" id="cd03454">
    <property type="entry name" value="YdeM"/>
    <property type="match status" value="1"/>
</dbReference>
<dbReference type="Pfam" id="PF01575">
    <property type="entry name" value="MaoC_dehydratas"/>
    <property type="match status" value="1"/>
</dbReference>
<feature type="domain" description="MaoC-like" evidence="1">
    <location>
        <begin position="9"/>
        <end position="110"/>
    </location>
</feature>
<dbReference type="PANTHER" id="PTHR43664:SF1">
    <property type="entry name" value="BETA-METHYLMALYL-COA DEHYDRATASE"/>
    <property type="match status" value="1"/>
</dbReference>
<organism evidence="2 3">
    <name type="scientific">Alicyclobacillus mengziensis</name>
    <dbReference type="NCBI Taxonomy" id="2931921"/>
    <lineage>
        <taxon>Bacteria</taxon>
        <taxon>Bacillati</taxon>
        <taxon>Bacillota</taxon>
        <taxon>Bacilli</taxon>
        <taxon>Bacillales</taxon>
        <taxon>Alicyclobacillaceae</taxon>
        <taxon>Alicyclobacillus</taxon>
    </lineage>
</organism>
<dbReference type="PANTHER" id="PTHR43664">
    <property type="entry name" value="MONOAMINE OXIDASE-RELATED"/>
    <property type="match status" value="1"/>
</dbReference>
<dbReference type="Gene3D" id="3.10.129.10">
    <property type="entry name" value="Hotdog Thioesterase"/>
    <property type="match status" value="1"/>
</dbReference>
<dbReference type="KEGG" id="afx:JZ786_23580"/>
<dbReference type="AlphaFoldDB" id="A0A9X7VYF7"/>
<dbReference type="Proteomes" id="UP000663505">
    <property type="component" value="Chromosome"/>
</dbReference>
<dbReference type="InterPro" id="IPR029069">
    <property type="entry name" value="HotDog_dom_sf"/>
</dbReference>
<keyword evidence="3" id="KW-1185">Reference proteome</keyword>
<accession>A0A9X7VYF7</accession>
<evidence type="ECO:0000259" key="1">
    <source>
        <dbReference type="Pfam" id="PF01575"/>
    </source>
</evidence>